<proteinExistence type="predicted"/>
<dbReference type="InterPro" id="IPR039552">
    <property type="entry name" value="IS66_C"/>
</dbReference>
<dbReference type="InterPro" id="IPR004291">
    <property type="entry name" value="Transposase_IS66_central"/>
</dbReference>
<feature type="domain" description="Transposase IS66 central" evidence="2">
    <location>
        <begin position="176"/>
        <end position="460"/>
    </location>
</feature>
<feature type="domain" description="Transposase IS66 C-terminal" evidence="4">
    <location>
        <begin position="467"/>
        <end position="503"/>
    </location>
</feature>
<evidence type="ECO:0000313" key="5">
    <source>
        <dbReference type="EMBL" id="QWY77969.1"/>
    </source>
</evidence>
<dbReference type="AlphaFoldDB" id="A0A9E6MXB3"/>
<dbReference type="InterPro" id="IPR024463">
    <property type="entry name" value="Transposase_TnpC_homeodom"/>
</dbReference>
<dbReference type="Proteomes" id="UP000683551">
    <property type="component" value="Chromosome"/>
</dbReference>
<dbReference type="EMBL" id="CP071137">
    <property type="protein sequence ID" value="QWY77969.1"/>
    <property type="molecule type" value="Genomic_DNA"/>
</dbReference>
<evidence type="ECO:0000313" key="6">
    <source>
        <dbReference type="Proteomes" id="UP000683551"/>
    </source>
</evidence>
<dbReference type="Pfam" id="PF03050">
    <property type="entry name" value="DDE_Tnp_IS66"/>
    <property type="match status" value="1"/>
</dbReference>
<organism evidence="5 6">
    <name type="scientific">Ferrovum myxofaciens</name>
    <dbReference type="NCBI Taxonomy" id="416213"/>
    <lineage>
        <taxon>Bacteria</taxon>
        <taxon>Pseudomonadati</taxon>
        <taxon>Pseudomonadota</taxon>
        <taxon>Betaproteobacteria</taxon>
        <taxon>Ferrovales</taxon>
        <taxon>Ferrovaceae</taxon>
        <taxon>Ferrovum</taxon>
    </lineage>
</organism>
<dbReference type="PANTHER" id="PTHR33678:SF1">
    <property type="entry name" value="BLL1576 PROTEIN"/>
    <property type="match status" value="1"/>
</dbReference>
<feature type="region of interest" description="Disordered" evidence="1">
    <location>
        <begin position="67"/>
        <end position="100"/>
    </location>
</feature>
<evidence type="ECO:0000259" key="4">
    <source>
        <dbReference type="Pfam" id="PF13817"/>
    </source>
</evidence>
<evidence type="ECO:0000259" key="3">
    <source>
        <dbReference type="Pfam" id="PF13007"/>
    </source>
</evidence>
<dbReference type="PANTHER" id="PTHR33678">
    <property type="entry name" value="BLL1576 PROTEIN"/>
    <property type="match status" value="1"/>
</dbReference>
<name>A0A9E6MXB3_9PROT</name>
<dbReference type="Pfam" id="PF13817">
    <property type="entry name" value="DDE_Tnp_IS66_C"/>
    <property type="match status" value="1"/>
</dbReference>
<protein>
    <submittedName>
        <fullName evidence="5">IS66 family transposase</fullName>
    </submittedName>
</protein>
<dbReference type="InterPro" id="IPR052344">
    <property type="entry name" value="Transposase-related"/>
</dbReference>
<feature type="domain" description="Transposase TnpC homeodomain" evidence="3">
    <location>
        <begin position="31"/>
        <end position="93"/>
    </location>
</feature>
<sequence length="528" mass="60046">MSNALKTAANIIEQNVVLMAVNARQQEEISQLKRQLEWFRRHLFGQKSERRNPDLYSLQLAFSDLGGEGNTPLPAPDTQTVAAHSRNKPAKPTPPTEDGLFFDESKLPVETITLPCKEAEGLDPAQYEIVSEKVSHRLAQRPASYVILKYVRPVIKLKETQTLVCAPAPQGVLDNSRADVSFLAGMVVDKFLYHLPLYRQHQRLGSNGVTVSRPWLTQLTHAALELLRPIHQAQLESIRTSRVITMDETPVKAGRTDQGQMKTGYFWPVYGEQDEICFLFYPDRQHKRVAQALQSEHAPADAVLLTDGYGAYAKYATQLGLTHAQCWVHSRRKFHNARGVEPERAEIALNLIGQIYRVEEDIRAAQLTGKEKQSHRLKHSKPVVESFFAWIEEQFRKQDFLPSSPLTEAMGYAREREAGLRVFLNDPEVPPDTNHLERALRVIPMGKKNWNFCWTEVGAELTGVAQSLITTCRLHDINPYDYLVDVLQRVGQHPARDIGQLTPRCWKAHFADNPLRSDLYRFTQHSHS</sequence>
<dbReference type="Pfam" id="PF13007">
    <property type="entry name" value="LZ_Tnp_IS66"/>
    <property type="match status" value="1"/>
</dbReference>
<reference evidence="5" key="1">
    <citation type="submission" date="2021-02" db="EMBL/GenBank/DDBJ databases">
        <title>Comparative genomics of Ferrovum myxofaciens strains, predominant extremophile bacteria forming large biofilm stalactites in acid mine ecosystems.</title>
        <authorList>
            <person name="Burkartova K."/>
            <person name="Ridl J."/>
            <person name="Pajer P."/>
            <person name="Falteisek L."/>
        </authorList>
    </citation>
    <scope>NUCLEOTIDE SEQUENCE</scope>
    <source>
        <strain evidence="5">MI1III</strain>
    </source>
</reference>
<gene>
    <name evidence="5" type="ORF">JZL65_02460</name>
</gene>
<accession>A0A9E6MXB3</accession>
<evidence type="ECO:0000259" key="2">
    <source>
        <dbReference type="Pfam" id="PF03050"/>
    </source>
</evidence>
<dbReference type="NCBIfam" id="NF033517">
    <property type="entry name" value="transpos_IS66"/>
    <property type="match status" value="1"/>
</dbReference>
<evidence type="ECO:0000256" key="1">
    <source>
        <dbReference type="SAM" id="MobiDB-lite"/>
    </source>
</evidence>